<keyword evidence="2" id="KW-0732">Signal</keyword>
<dbReference type="Pfam" id="PF20415">
    <property type="entry name" value="DUF6699"/>
    <property type="match status" value="1"/>
</dbReference>
<feature type="domain" description="DUF6699" evidence="3">
    <location>
        <begin position="171"/>
        <end position="202"/>
    </location>
</feature>
<dbReference type="Proteomes" id="UP000320762">
    <property type="component" value="Unassembled WGS sequence"/>
</dbReference>
<keyword evidence="5" id="KW-1185">Reference proteome</keyword>
<feature type="signal peptide" evidence="2">
    <location>
        <begin position="1"/>
        <end position="16"/>
    </location>
</feature>
<feature type="chain" id="PRO_5021728791" description="DUF6699 domain-containing protein" evidence="2">
    <location>
        <begin position="17"/>
        <end position="216"/>
    </location>
</feature>
<sequence>MGLWAHLLRVISSVHGRLAPATTKEESIHVIDNSPLKQVRIVEHYNEYYSPRVTEKTPSPAFTVTPLPSQAASTSTPPTASARMPTNNVTNAPESMMSPPTVPSSSSAPRPRKRKRSNSAQVHKLLALGSPLHFNMRSQRPSITTSRGHGELSMKLRCGVTSDEYYGLPSREERDADEERKKGIKRVDFLTTHYRFRGLDYSHQGAGVFTLHVQVR</sequence>
<protein>
    <recommendedName>
        <fullName evidence="3">DUF6699 domain-containing protein</fullName>
    </recommendedName>
</protein>
<evidence type="ECO:0000259" key="3">
    <source>
        <dbReference type="Pfam" id="PF20415"/>
    </source>
</evidence>
<organism evidence="4 5">
    <name type="scientific">Schizophyllum amplum</name>
    <dbReference type="NCBI Taxonomy" id="97359"/>
    <lineage>
        <taxon>Eukaryota</taxon>
        <taxon>Fungi</taxon>
        <taxon>Dikarya</taxon>
        <taxon>Basidiomycota</taxon>
        <taxon>Agaricomycotina</taxon>
        <taxon>Agaricomycetes</taxon>
        <taxon>Agaricomycetidae</taxon>
        <taxon>Agaricales</taxon>
        <taxon>Schizophyllaceae</taxon>
        <taxon>Schizophyllum</taxon>
    </lineage>
</organism>
<evidence type="ECO:0000256" key="2">
    <source>
        <dbReference type="SAM" id="SignalP"/>
    </source>
</evidence>
<feature type="compositionally biased region" description="Low complexity" evidence="1">
    <location>
        <begin position="93"/>
        <end position="109"/>
    </location>
</feature>
<comment type="caution">
    <text evidence="4">The sequence shown here is derived from an EMBL/GenBank/DDBJ whole genome shotgun (WGS) entry which is preliminary data.</text>
</comment>
<reference evidence="4 5" key="1">
    <citation type="journal article" date="2019" name="New Phytol.">
        <title>Comparative genomics reveals unique wood-decay strategies and fruiting body development in the Schizophyllaceae.</title>
        <authorList>
            <person name="Almasi E."/>
            <person name="Sahu N."/>
            <person name="Krizsan K."/>
            <person name="Balint B."/>
            <person name="Kovacs G.M."/>
            <person name="Kiss B."/>
            <person name="Cseklye J."/>
            <person name="Drula E."/>
            <person name="Henrissat B."/>
            <person name="Nagy I."/>
            <person name="Chovatia M."/>
            <person name="Adam C."/>
            <person name="LaButti K."/>
            <person name="Lipzen A."/>
            <person name="Riley R."/>
            <person name="Grigoriev I.V."/>
            <person name="Nagy L.G."/>
        </authorList>
    </citation>
    <scope>NUCLEOTIDE SEQUENCE [LARGE SCALE GENOMIC DNA]</scope>
    <source>
        <strain evidence="4 5">NL-1724</strain>
    </source>
</reference>
<evidence type="ECO:0000313" key="5">
    <source>
        <dbReference type="Proteomes" id="UP000320762"/>
    </source>
</evidence>
<name>A0A550CD20_9AGAR</name>
<feature type="compositionally biased region" description="Low complexity" evidence="1">
    <location>
        <begin position="65"/>
        <end position="82"/>
    </location>
</feature>
<dbReference type="InterPro" id="IPR046522">
    <property type="entry name" value="DUF6699"/>
</dbReference>
<proteinExistence type="predicted"/>
<evidence type="ECO:0000256" key="1">
    <source>
        <dbReference type="SAM" id="MobiDB-lite"/>
    </source>
</evidence>
<dbReference type="OrthoDB" id="2783256at2759"/>
<evidence type="ECO:0000313" key="4">
    <source>
        <dbReference type="EMBL" id="TRM62708.1"/>
    </source>
</evidence>
<dbReference type="AlphaFoldDB" id="A0A550CD20"/>
<gene>
    <name evidence="4" type="ORF">BD626DRAFT_498193</name>
</gene>
<dbReference type="EMBL" id="VDMD01000012">
    <property type="protein sequence ID" value="TRM62708.1"/>
    <property type="molecule type" value="Genomic_DNA"/>
</dbReference>
<accession>A0A550CD20</accession>
<feature type="region of interest" description="Disordered" evidence="1">
    <location>
        <begin position="53"/>
        <end position="120"/>
    </location>
</feature>